<evidence type="ECO:0000256" key="7">
    <source>
        <dbReference type="ARBA" id="ARBA00022723"/>
    </source>
</evidence>
<keyword evidence="16" id="KW-0732">Signal</keyword>
<evidence type="ECO:0000256" key="5">
    <source>
        <dbReference type="ARBA" id="ARBA00010617"/>
    </source>
</evidence>
<dbReference type="InterPro" id="IPR050182">
    <property type="entry name" value="Cytochrome_P450_fam2"/>
</dbReference>
<dbReference type="EMBL" id="KY249902">
    <property type="protein sequence ID" value="APH81373.1"/>
    <property type="molecule type" value="mRNA"/>
</dbReference>
<dbReference type="PANTHER" id="PTHR24300:SF397">
    <property type="entry name" value="CYTOCHROME P450 2U1"/>
    <property type="match status" value="1"/>
</dbReference>
<evidence type="ECO:0000256" key="10">
    <source>
        <dbReference type="ARBA" id="ARBA00023002"/>
    </source>
</evidence>
<protein>
    <submittedName>
        <fullName evidence="17">Cytochrome P450 CYP3030A1</fullName>
    </submittedName>
</protein>
<dbReference type="InterPro" id="IPR001128">
    <property type="entry name" value="Cyt_P450"/>
</dbReference>
<evidence type="ECO:0000256" key="13">
    <source>
        <dbReference type="ARBA" id="ARBA00023136"/>
    </source>
</evidence>
<proteinExistence type="evidence at transcript level"/>
<dbReference type="GO" id="GO:0005506">
    <property type="term" value="F:iron ion binding"/>
    <property type="evidence" value="ECO:0007669"/>
    <property type="project" value="InterPro"/>
</dbReference>
<dbReference type="PRINTS" id="PR00385">
    <property type="entry name" value="P450"/>
</dbReference>
<evidence type="ECO:0000256" key="15">
    <source>
        <dbReference type="RuleBase" id="RU000461"/>
    </source>
</evidence>
<dbReference type="GO" id="GO:0016712">
    <property type="term" value="F:oxidoreductase activity, acting on paired donors, with incorporation or reduction of molecular oxygen, reduced flavin or flavoprotein as one donor, and incorporation of one atom of oxygen"/>
    <property type="evidence" value="ECO:0007669"/>
    <property type="project" value="TreeGrafter"/>
</dbReference>
<evidence type="ECO:0000256" key="9">
    <source>
        <dbReference type="ARBA" id="ARBA00022848"/>
    </source>
</evidence>
<keyword evidence="13" id="KW-0472">Membrane</keyword>
<evidence type="ECO:0000256" key="11">
    <source>
        <dbReference type="ARBA" id="ARBA00023004"/>
    </source>
</evidence>
<keyword evidence="6 14" id="KW-0349">Heme</keyword>
<feature type="chain" id="PRO_5014160615" evidence="16">
    <location>
        <begin position="22"/>
        <end position="505"/>
    </location>
</feature>
<dbReference type="AlphaFoldDB" id="A0A2H4G2W2"/>
<comment type="function">
    <text evidence="2">May be involved in the metabolism of insect hormones and in the breakdown of synthetic insecticides.</text>
</comment>
<evidence type="ECO:0000256" key="14">
    <source>
        <dbReference type="PIRSR" id="PIRSR602401-1"/>
    </source>
</evidence>
<evidence type="ECO:0000313" key="17">
    <source>
        <dbReference type="EMBL" id="APH81373.1"/>
    </source>
</evidence>
<dbReference type="GO" id="GO:0008395">
    <property type="term" value="F:steroid hydroxylase activity"/>
    <property type="evidence" value="ECO:0007669"/>
    <property type="project" value="TreeGrafter"/>
</dbReference>
<keyword evidence="12 15" id="KW-0503">Monooxygenase</keyword>
<dbReference type="GO" id="GO:0005789">
    <property type="term" value="C:endoplasmic reticulum membrane"/>
    <property type="evidence" value="ECO:0007669"/>
    <property type="project" value="UniProtKB-SubCell"/>
</dbReference>
<dbReference type="SUPFAM" id="SSF48264">
    <property type="entry name" value="Cytochrome P450"/>
    <property type="match status" value="1"/>
</dbReference>
<evidence type="ECO:0000256" key="6">
    <source>
        <dbReference type="ARBA" id="ARBA00022617"/>
    </source>
</evidence>
<feature type="binding site" description="axial binding residue" evidence="14">
    <location>
        <position position="449"/>
    </location>
    <ligand>
        <name>heme</name>
        <dbReference type="ChEBI" id="CHEBI:30413"/>
    </ligand>
    <ligandPart>
        <name>Fe</name>
        <dbReference type="ChEBI" id="CHEBI:18248"/>
    </ligandPart>
</feature>
<keyword evidence="9" id="KW-0492">Microsome</keyword>
<evidence type="ECO:0000256" key="2">
    <source>
        <dbReference type="ARBA" id="ARBA00003690"/>
    </source>
</evidence>
<reference evidence="17" key="1">
    <citation type="submission" date="2016-11" db="EMBL/GenBank/DDBJ databases">
        <title>Comparative effects of crude oil on the Antarctic and temperate congenic copepods Tigriopus kingsejongensis and Tigriopus japonicus.</title>
        <authorList>
            <person name="Lee J.-S."/>
        </authorList>
    </citation>
    <scope>NUCLEOTIDE SEQUENCE</scope>
</reference>
<evidence type="ECO:0000256" key="8">
    <source>
        <dbReference type="ARBA" id="ARBA00022824"/>
    </source>
</evidence>
<dbReference type="InterPro" id="IPR002401">
    <property type="entry name" value="Cyt_P450_E_grp-I"/>
</dbReference>
<keyword evidence="11 14" id="KW-0408">Iron</keyword>
<keyword evidence="7 14" id="KW-0479">Metal-binding</keyword>
<evidence type="ECO:0000256" key="1">
    <source>
        <dbReference type="ARBA" id="ARBA00001971"/>
    </source>
</evidence>
<organism evidence="17">
    <name type="scientific">Tigriopus kingsejongensis</name>
    <dbReference type="NCBI Taxonomy" id="1133412"/>
    <lineage>
        <taxon>Eukaryota</taxon>
        <taxon>Metazoa</taxon>
        <taxon>Ecdysozoa</taxon>
        <taxon>Arthropoda</taxon>
        <taxon>Crustacea</taxon>
        <taxon>Multicrustacea</taxon>
        <taxon>Hexanauplia</taxon>
        <taxon>Copepoda</taxon>
        <taxon>Harpacticoida</taxon>
        <taxon>Harpacticidae</taxon>
        <taxon>Tigriopus</taxon>
    </lineage>
</organism>
<feature type="signal peptide" evidence="16">
    <location>
        <begin position="1"/>
        <end position="21"/>
    </location>
</feature>
<dbReference type="Gene3D" id="1.10.630.10">
    <property type="entry name" value="Cytochrome P450"/>
    <property type="match status" value="1"/>
</dbReference>
<dbReference type="Pfam" id="PF00067">
    <property type="entry name" value="p450"/>
    <property type="match status" value="1"/>
</dbReference>
<dbReference type="PANTHER" id="PTHR24300">
    <property type="entry name" value="CYTOCHROME P450 508A4-RELATED"/>
    <property type="match status" value="1"/>
</dbReference>
<dbReference type="GO" id="GO:0006082">
    <property type="term" value="P:organic acid metabolic process"/>
    <property type="evidence" value="ECO:0007669"/>
    <property type="project" value="TreeGrafter"/>
</dbReference>
<evidence type="ECO:0000256" key="12">
    <source>
        <dbReference type="ARBA" id="ARBA00023033"/>
    </source>
</evidence>
<dbReference type="PRINTS" id="PR00463">
    <property type="entry name" value="EP450I"/>
</dbReference>
<comment type="similarity">
    <text evidence="5 15">Belongs to the cytochrome P450 family.</text>
</comment>
<keyword evidence="8" id="KW-0256">Endoplasmic reticulum</keyword>
<evidence type="ECO:0000256" key="16">
    <source>
        <dbReference type="SAM" id="SignalP"/>
    </source>
</evidence>
<name>A0A2H4G2W2_9MAXI</name>
<comment type="cofactor">
    <cofactor evidence="1 14">
        <name>heme</name>
        <dbReference type="ChEBI" id="CHEBI:30413"/>
    </cofactor>
</comment>
<dbReference type="GO" id="GO:0006805">
    <property type="term" value="P:xenobiotic metabolic process"/>
    <property type="evidence" value="ECO:0007669"/>
    <property type="project" value="TreeGrafter"/>
</dbReference>
<keyword evidence="10 15" id="KW-0560">Oxidoreductase</keyword>
<evidence type="ECO:0000256" key="4">
    <source>
        <dbReference type="ARBA" id="ARBA00004406"/>
    </source>
</evidence>
<dbReference type="InterPro" id="IPR036396">
    <property type="entry name" value="Cyt_P450_sf"/>
</dbReference>
<evidence type="ECO:0000256" key="3">
    <source>
        <dbReference type="ARBA" id="ARBA00004174"/>
    </source>
</evidence>
<dbReference type="InterPro" id="IPR017972">
    <property type="entry name" value="Cyt_P450_CS"/>
</dbReference>
<dbReference type="GO" id="GO:0020037">
    <property type="term" value="F:heme binding"/>
    <property type="evidence" value="ECO:0007669"/>
    <property type="project" value="InterPro"/>
</dbReference>
<sequence length="505" mass="57307">MVGAVLMVLILCLQIFKMFRGFPSSYKGNKLPPGLRWSFPLIGHLYLFKGDPIGVFMKLSQTFGGMFLINFGPSTAAIILDPDFIDQAIKEDAIPSRPLKEMESQALIRGKRNPDGSLPGIAFSDGVIWREQRKFAFQQLVNLGFGQNSSIEEVIRSESEDMIRMLKVKSEDGAISYVFTPNDFIRHALNVVWHFVSGNESPISDELLLAAKDFMKSQSPGFLSTLQLYSPTLLRLTAALGQRNMLTSRRKVDEMINQQIADHKESFDPLHVRDFIDAYLLKIRETKNPESSFYQESGEVNMRNSMFDLFIAGLDTTATTLSWAMVYMMRWPQIQTKVQEEIDRVIGDVVPSLKHRALTPYVEATLLEIQRMACIVPWLPRATVEDVVIGPYAIPKNTHVLCIIKNVTHNPSIFPQPQQFKPERFLSADGTKFEKGDRVVTFGMGKRKCPGENMARMELYMFFVSIMQNFTIESVCDPEEIPLRGNLGLVDEPQPCEARIQTRCR</sequence>
<comment type="subcellular location">
    <subcellularLocation>
        <location evidence="4">Endoplasmic reticulum membrane</location>
        <topology evidence="4">Peripheral membrane protein</topology>
    </subcellularLocation>
    <subcellularLocation>
        <location evidence="3">Microsome membrane</location>
        <topology evidence="3">Peripheral membrane protein</topology>
    </subcellularLocation>
</comment>
<accession>A0A2H4G2W2</accession>
<dbReference type="FunFam" id="1.10.630.10:FF:000238">
    <property type="entry name" value="Cytochrome P450 2A6"/>
    <property type="match status" value="1"/>
</dbReference>
<dbReference type="PROSITE" id="PS00086">
    <property type="entry name" value="CYTOCHROME_P450"/>
    <property type="match status" value="1"/>
</dbReference>